<dbReference type="GO" id="GO:0000127">
    <property type="term" value="C:transcription factor TFIIIC complex"/>
    <property type="evidence" value="ECO:0007669"/>
    <property type="project" value="TreeGrafter"/>
</dbReference>
<evidence type="ECO:0000256" key="1">
    <source>
        <dbReference type="ARBA" id="ARBA00004123"/>
    </source>
</evidence>
<organism evidence="5 6">
    <name type="scientific">Clohesyomyces aquaticus</name>
    <dbReference type="NCBI Taxonomy" id="1231657"/>
    <lineage>
        <taxon>Eukaryota</taxon>
        <taxon>Fungi</taxon>
        <taxon>Dikarya</taxon>
        <taxon>Ascomycota</taxon>
        <taxon>Pezizomycotina</taxon>
        <taxon>Dothideomycetes</taxon>
        <taxon>Pleosporomycetidae</taxon>
        <taxon>Pleosporales</taxon>
        <taxon>Lindgomycetaceae</taxon>
        <taxon>Clohesyomyces</taxon>
    </lineage>
</organism>
<feature type="compositionally biased region" description="Acidic residues" evidence="4">
    <location>
        <begin position="54"/>
        <end position="89"/>
    </location>
</feature>
<dbReference type="InterPro" id="IPR036322">
    <property type="entry name" value="WD40_repeat_dom_sf"/>
</dbReference>
<dbReference type="EMBL" id="MCFA01000034">
    <property type="protein sequence ID" value="ORY14330.1"/>
    <property type="molecule type" value="Genomic_DNA"/>
</dbReference>
<keyword evidence="2" id="KW-0804">Transcription</keyword>
<dbReference type="PANTHER" id="PTHR15052:SF2">
    <property type="entry name" value="GENERAL TRANSCRIPTION FACTOR 3C POLYPEPTIDE 2"/>
    <property type="match status" value="1"/>
</dbReference>
<dbReference type="SUPFAM" id="SSF50978">
    <property type="entry name" value="WD40 repeat-like"/>
    <property type="match status" value="1"/>
</dbReference>
<dbReference type="GO" id="GO:0006383">
    <property type="term" value="P:transcription by RNA polymerase III"/>
    <property type="evidence" value="ECO:0007669"/>
    <property type="project" value="TreeGrafter"/>
</dbReference>
<feature type="compositionally biased region" description="Basic and acidic residues" evidence="4">
    <location>
        <begin position="722"/>
        <end position="731"/>
    </location>
</feature>
<dbReference type="GO" id="GO:0005634">
    <property type="term" value="C:nucleus"/>
    <property type="evidence" value="ECO:0007669"/>
    <property type="project" value="UniProtKB-SubCell"/>
</dbReference>
<protein>
    <recommendedName>
        <fullName evidence="7">WD40-repeat-containing domain protein</fullName>
    </recommendedName>
</protein>
<dbReference type="InterPro" id="IPR015943">
    <property type="entry name" value="WD40/YVTN_repeat-like_dom_sf"/>
</dbReference>
<evidence type="ECO:0000313" key="6">
    <source>
        <dbReference type="Proteomes" id="UP000193144"/>
    </source>
</evidence>
<dbReference type="OrthoDB" id="4703at2759"/>
<feature type="compositionally biased region" description="Acidic residues" evidence="4">
    <location>
        <begin position="732"/>
        <end position="743"/>
    </location>
</feature>
<accession>A0A1Y1ZVW4</accession>
<proteinExistence type="predicted"/>
<sequence>MESRPSRRAAAAVTKYIGDPICGLEQRIYASSDSGSSTTEPPSTESDVDHQEIEPEEEDEDEEDFDEPREEWGDGGEGYDDDGDDDGEEARDLREEEVVAGLAEESTRGESSGGDGDVRSPVTGAARQNKAKTKRPPGHSKTSNANQSGKGVNMPGLLPDYKFAKRKGTRVYDTGIEKGEHIRGVGEWGKEGGRIMRAKWLFGPSLKDLKPVLLTRDKWERQETLPSRRIWGMGESFYVQEGAMEKETSNFRTWYWGSTKSAFERGQAWKVLKMEEGEKYLENDGEKDLNLLMGPYIRPALYPMKHREFINASEPFEMKEDRRGWTFSLGARIQDAQFSPHKEWRTQYLAVAVQQKRPGAKNMKPFQNPKAPAFSRTKEYPTSIQIWTFPSTEEGDMDMEAKPQLEAVICTDWGMVKQFRWCPVAAADSVGPKEEDNNIHLGLLAVIFSDGVMRILDIWIPKQHPASPKTRYVYFSKAAFEIQTPDTIPTCLNWLSGTTIALGTAAGWLSIWTLTRPDSFAPKPTDSTGESAAAGDASRNQPMPWLHKQAADTYILDIKSGYPSRPHYLSVTSADGFSRLIDIRSPTQDTVTTCRARIFGLTQAWHEHTQAFLTPDENYLIRSNSIRRYYMNLHSMRMESQILACATSPWHPCVLIGGADGMCAAGNPLARMLNQKELPWQQIWFWHEWRRPVNELPLKIPKQRGEERGKRRERVWGNSMRDQSEALRGQEDGIDEDGDEDEDVLKPPQEALDKPLSRMTEGYQVTQVGMTFNGQTTEGHTESGKFLTIHEEKTGITCLAWNPNLRCGAWAVAGMADGLLRVEDLGL</sequence>
<keyword evidence="3" id="KW-0539">Nucleus</keyword>
<comment type="caution">
    <text evidence="5">The sequence shown here is derived from an EMBL/GenBank/DDBJ whole genome shotgun (WGS) entry which is preliminary data.</text>
</comment>
<feature type="compositionally biased region" description="Polar residues" evidence="4">
    <location>
        <begin position="140"/>
        <end position="150"/>
    </location>
</feature>
<feature type="compositionally biased region" description="Low complexity" evidence="4">
    <location>
        <begin position="31"/>
        <end position="45"/>
    </location>
</feature>
<evidence type="ECO:0000256" key="2">
    <source>
        <dbReference type="ARBA" id="ARBA00023163"/>
    </source>
</evidence>
<feature type="region of interest" description="Disordered" evidence="4">
    <location>
        <begin position="520"/>
        <end position="540"/>
    </location>
</feature>
<dbReference type="InterPro" id="IPR052416">
    <property type="entry name" value="GTF3C_component"/>
</dbReference>
<evidence type="ECO:0000256" key="4">
    <source>
        <dbReference type="SAM" id="MobiDB-lite"/>
    </source>
</evidence>
<evidence type="ECO:0008006" key="7">
    <source>
        <dbReference type="Google" id="ProtNLM"/>
    </source>
</evidence>
<dbReference type="Gene3D" id="2.130.10.10">
    <property type="entry name" value="YVTN repeat-like/Quinoprotein amine dehydrogenase"/>
    <property type="match status" value="1"/>
</dbReference>
<name>A0A1Y1ZVW4_9PLEO</name>
<dbReference type="AlphaFoldDB" id="A0A1Y1ZVW4"/>
<feature type="region of interest" description="Disordered" evidence="4">
    <location>
        <begin position="27"/>
        <end position="158"/>
    </location>
</feature>
<gene>
    <name evidence="5" type="ORF">BCR34DRAFT_560654</name>
</gene>
<evidence type="ECO:0000256" key="3">
    <source>
        <dbReference type="ARBA" id="ARBA00023242"/>
    </source>
</evidence>
<feature type="region of interest" description="Disordered" evidence="4">
    <location>
        <begin position="704"/>
        <end position="758"/>
    </location>
</feature>
<comment type="subcellular location">
    <subcellularLocation>
        <location evidence="1">Nucleus</location>
    </subcellularLocation>
</comment>
<reference evidence="5 6" key="1">
    <citation type="submission" date="2016-07" db="EMBL/GenBank/DDBJ databases">
        <title>Pervasive Adenine N6-methylation of Active Genes in Fungi.</title>
        <authorList>
            <consortium name="DOE Joint Genome Institute"/>
            <person name="Mondo S.J."/>
            <person name="Dannebaum R.O."/>
            <person name="Kuo R.C."/>
            <person name="Labutti K."/>
            <person name="Haridas S."/>
            <person name="Kuo A."/>
            <person name="Salamov A."/>
            <person name="Ahrendt S.R."/>
            <person name="Lipzen A."/>
            <person name="Sullivan W."/>
            <person name="Andreopoulos W.B."/>
            <person name="Clum A."/>
            <person name="Lindquist E."/>
            <person name="Daum C."/>
            <person name="Ramamoorthy G.K."/>
            <person name="Gryganskyi A."/>
            <person name="Culley D."/>
            <person name="Magnuson J.K."/>
            <person name="James T.Y."/>
            <person name="O'Malley M.A."/>
            <person name="Stajich J.E."/>
            <person name="Spatafora J.W."/>
            <person name="Visel A."/>
            <person name="Grigoriev I.V."/>
        </authorList>
    </citation>
    <scope>NUCLEOTIDE SEQUENCE [LARGE SCALE GENOMIC DNA]</scope>
    <source>
        <strain evidence="5 6">CBS 115471</strain>
    </source>
</reference>
<dbReference type="Proteomes" id="UP000193144">
    <property type="component" value="Unassembled WGS sequence"/>
</dbReference>
<feature type="compositionally biased region" description="Basic residues" evidence="4">
    <location>
        <begin position="129"/>
        <end position="138"/>
    </location>
</feature>
<evidence type="ECO:0000313" key="5">
    <source>
        <dbReference type="EMBL" id="ORY14330.1"/>
    </source>
</evidence>
<keyword evidence="6" id="KW-1185">Reference proteome</keyword>
<dbReference type="PANTHER" id="PTHR15052">
    <property type="entry name" value="RNA POLYMERASE III TRANSCRIPTION INITIATION FACTOR COMPLEX SUBUNIT"/>
    <property type="match status" value="1"/>
</dbReference>
<dbReference type="STRING" id="1231657.A0A1Y1ZVW4"/>